<dbReference type="EMBL" id="LXQA010084355">
    <property type="protein sequence ID" value="MCI12487.1"/>
    <property type="molecule type" value="Genomic_DNA"/>
</dbReference>
<keyword evidence="2" id="KW-1185">Reference proteome</keyword>
<reference evidence="1 2" key="1">
    <citation type="journal article" date="2018" name="Front. Plant Sci.">
        <title>Red Clover (Trifolium pratense) and Zigzag Clover (T. medium) - A Picture of Genomic Similarities and Differences.</title>
        <authorList>
            <person name="Dluhosova J."/>
            <person name="Istvanek J."/>
            <person name="Nedelnik J."/>
            <person name="Repkova J."/>
        </authorList>
    </citation>
    <scope>NUCLEOTIDE SEQUENCE [LARGE SCALE GENOMIC DNA]</scope>
    <source>
        <strain evidence="2">cv. 10/8</strain>
        <tissue evidence="1">Leaf</tissue>
    </source>
</reference>
<protein>
    <submittedName>
        <fullName evidence="1">Uncharacterized protein</fullName>
    </submittedName>
</protein>
<accession>A0A392PLH0</accession>
<name>A0A392PLH0_9FABA</name>
<dbReference type="AlphaFoldDB" id="A0A392PLH0"/>
<dbReference type="Proteomes" id="UP000265520">
    <property type="component" value="Unassembled WGS sequence"/>
</dbReference>
<sequence>MSEVVVHGGHTAVVVPDRIYVEDPGRFLNTWAGQDFLDYGLVPTLLFCARQFGQDVARVLCPRGTC</sequence>
<evidence type="ECO:0000313" key="1">
    <source>
        <dbReference type="EMBL" id="MCI12487.1"/>
    </source>
</evidence>
<organism evidence="1 2">
    <name type="scientific">Trifolium medium</name>
    <dbReference type="NCBI Taxonomy" id="97028"/>
    <lineage>
        <taxon>Eukaryota</taxon>
        <taxon>Viridiplantae</taxon>
        <taxon>Streptophyta</taxon>
        <taxon>Embryophyta</taxon>
        <taxon>Tracheophyta</taxon>
        <taxon>Spermatophyta</taxon>
        <taxon>Magnoliopsida</taxon>
        <taxon>eudicotyledons</taxon>
        <taxon>Gunneridae</taxon>
        <taxon>Pentapetalae</taxon>
        <taxon>rosids</taxon>
        <taxon>fabids</taxon>
        <taxon>Fabales</taxon>
        <taxon>Fabaceae</taxon>
        <taxon>Papilionoideae</taxon>
        <taxon>50 kb inversion clade</taxon>
        <taxon>NPAAA clade</taxon>
        <taxon>Hologalegina</taxon>
        <taxon>IRL clade</taxon>
        <taxon>Trifolieae</taxon>
        <taxon>Trifolium</taxon>
    </lineage>
</organism>
<evidence type="ECO:0000313" key="2">
    <source>
        <dbReference type="Proteomes" id="UP000265520"/>
    </source>
</evidence>
<comment type="caution">
    <text evidence="1">The sequence shown here is derived from an EMBL/GenBank/DDBJ whole genome shotgun (WGS) entry which is preliminary data.</text>
</comment>
<proteinExistence type="predicted"/>